<dbReference type="PROSITE" id="PS00868">
    <property type="entry name" value="CYS_MET_METAB_PP"/>
    <property type="match status" value="1"/>
</dbReference>
<dbReference type="GO" id="GO:0003961">
    <property type="term" value="F:O-acetylhomoserine aminocarboxypropyltransferase activity"/>
    <property type="evidence" value="ECO:0007669"/>
    <property type="project" value="TreeGrafter"/>
</dbReference>
<evidence type="ECO:0000256" key="3">
    <source>
        <dbReference type="ARBA" id="ARBA00022679"/>
    </source>
</evidence>
<keyword evidence="4 5" id="KW-0663">Pyridoxal phosphate</keyword>
<dbReference type="Gene3D" id="3.90.1150.10">
    <property type="entry name" value="Aspartate Aminotransferase, domain 1"/>
    <property type="match status" value="1"/>
</dbReference>
<dbReference type="PANTHER" id="PTHR43797:SF2">
    <property type="entry name" value="HOMOCYSTEINE_CYSTEINE SYNTHASE"/>
    <property type="match status" value="1"/>
</dbReference>
<dbReference type="InterPro" id="IPR006235">
    <property type="entry name" value="OAc-hSer/O-AcSer_sulfhydrylase"/>
</dbReference>
<dbReference type="GO" id="GO:0071269">
    <property type="term" value="P:L-homocysteine biosynthetic process"/>
    <property type="evidence" value="ECO:0007669"/>
    <property type="project" value="TreeGrafter"/>
</dbReference>
<dbReference type="NCBIfam" id="NF006004">
    <property type="entry name" value="PRK08134.1"/>
    <property type="match status" value="1"/>
</dbReference>
<evidence type="ECO:0000256" key="2">
    <source>
        <dbReference type="ARBA" id="ARBA00009077"/>
    </source>
</evidence>
<protein>
    <submittedName>
        <fullName evidence="7">O-acetylhomoserine aminocarboxypropyltransferase</fullName>
    </submittedName>
</protein>
<reference evidence="7 8" key="1">
    <citation type="journal article" date="2013" name="Int. J. Syst. Evol. Microbiol.">
        <title>Azospirillum humicireducens sp. nov., a nitrogen-fixing bacterium isolated from a microbial fuel cell.</title>
        <authorList>
            <person name="Zhou S."/>
            <person name="Han L."/>
            <person name="Wang Y."/>
            <person name="Yang G."/>
            <person name="Zhuang L."/>
            <person name="Hu P."/>
        </authorList>
    </citation>
    <scope>NUCLEOTIDE SEQUENCE [LARGE SCALE GENOMIC DNA]</scope>
    <source>
        <strain evidence="7 8">SgZ-5</strain>
    </source>
</reference>
<dbReference type="InterPro" id="IPR015422">
    <property type="entry name" value="PyrdxlP-dep_Trfase_small"/>
</dbReference>
<evidence type="ECO:0000256" key="4">
    <source>
        <dbReference type="ARBA" id="ARBA00022898"/>
    </source>
</evidence>
<dbReference type="KEGG" id="ahu:A6A40_01980"/>
<dbReference type="GO" id="GO:0030170">
    <property type="term" value="F:pyridoxal phosphate binding"/>
    <property type="evidence" value="ECO:0007669"/>
    <property type="project" value="InterPro"/>
</dbReference>
<evidence type="ECO:0000313" key="8">
    <source>
        <dbReference type="Proteomes" id="UP000077405"/>
    </source>
</evidence>
<dbReference type="GO" id="GO:0004124">
    <property type="term" value="F:cysteine synthase activity"/>
    <property type="evidence" value="ECO:0007669"/>
    <property type="project" value="TreeGrafter"/>
</dbReference>
<dbReference type="PANTHER" id="PTHR43797">
    <property type="entry name" value="HOMOCYSTEINE/CYSTEINE SYNTHASE"/>
    <property type="match status" value="1"/>
</dbReference>
<feature type="modified residue" description="N6-(pyridoxal phosphate)lysine" evidence="5">
    <location>
        <position position="210"/>
    </location>
</feature>
<evidence type="ECO:0000313" key="7">
    <source>
        <dbReference type="EMBL" id="ANC90768.1"/>
    </source>
</evidence>
<dbReference type="FunFam" id="3.40.640.10:FF:000035">
    <property type="entry name" value="O-succinylhomoserine sulfhydrylase"/>
    <property type="match status" value="1"/>
</dbReference>
<dbReference type="InterPro" id="IPR015421">
    <property type="entry name" value="PyrdxlP-dep_Trfase_major"/>
</dbReference>
<organism evidence="7 8">
    <name type="scientific">Azospirillum humicireducens</name>
    <dbReference type="NCBI Taxonomy" id="1226968"/>
    <lineage>
        <taxon>Bacteria</taxon>
        <taxon>Pseudomonadati</taxon>
        <taxon>Pseudomonadota</taxon>
        <taxon>Alphaproteobacteria</taxon>
        <taxon>Rhodospirillales</taxon>
        <taxon>Azospirillaceae</taxon>
        <taxon>Azospirillum</taxon>
    </lineage>
</organism>
<dbReference type="CDD" id="cd00614">
    <property type="entry name" value="CGS_like"/>
    <property type="match status" value="1"/>
</dbReference>
<dbReference type="STRING" id="1226968.A6A40_01980"/>
<dbReference type="GO" id="GO:0006535">
    <property type="term" value="P:cysteine biosynthetic process from serine"/>
    <property type="evidence" value="ECO:0007669"/>
    <property type="project" value="TreeGrafter"/>
</dbReference>
<evidence type="ECO:0000256" key="6">
    <source>
        <dbReference type="RuleBase" id="RU362118"/>
    </source>
</evidence>
<accession>A0A160JDG7</accession>
<proteinExistence type="inferred from homology"/>
<keyword evidence="8" id="KW-1185">Reference proteome</keyword>
<evidence type="ECO:0000256" key="5">
    <source>
        <dbReference type="PIRSR" id="PIRSR001434-2"/>
    </source>
</evidence>
<sequence>MAGAKFLKFDTQTLHAGQRPDPATGARAVPIHLTSSYVFSDVDQAAALFNLERPGHIYSRISNPTVAVLEERLATLEGGVGAVCTASGQAAMTLAIMTLMGAGGHIVASSSIYGGSRNLLAYTLPRFGITTTFVHPRDLDGIRAAIRPETRLVFGEVLGNPGLEVLDVPKVAAIAHEAGIPLMIDSTFTTPYLCRPFEHGADIVMHSCTKWLSGHGTAIGGVVIDGGRFDWEASGKFPTLTEPYAGYHGIDFAEEYGPAAFIARARAEGLRDFGACMSPMNAFQILQGVETLPLRMKCHIHNARKVVCFLEGELNVEKGAVAWVSYPELVDHPDHALASRLLPHGAGSIISFGIRGSGAGGSREAGRRFIESLTLFSHLANVGDAKSLVIHPASTTHAQLDAEALAAAGVGEDMIRLSIGLEDCDDLIDDLKQALRAATKG</sequence>
<dbReference type="InterPro" id="IPR054542">
    <property type="entry name" value="Cys_met_metab_PP"/>
</dbReference>
<dbReference type="AlphaFoldDB" id="A0A160JDG7"/>
<dbReference type="RefSeq" id="WP_063633877.1">
    <property type="nucleotide sequence ID" value="NZ_CP015285.1"/>
</dbReference>
<name>A0A160JDG7_9PROT</name>
<dbReference type="InterPro" id="IPR000277">
    <property type="entry name" value="Cys/Met-Metab_PyrdxlP-dep_enz"/>
</dbReference>
<dbReference type="EMBL" id="CP015285">
    <property type="protein sequence ID" value="ANC90768.1"/>
    <property type="molecule type" value="Genomic_DNA"/>
</dbReference>
<dbReference type="Proteomes" id="UP000077405">
    <property type="component" value="Chromosome"/>
</dbReference>
<comment type="similarity">
    <text evidence="2 6">Belongs to the trans-sulfuration enzymes family.</text>
</comment>
<dbReference type="Gene3D" id="3.40.640.10">
    <property type="entry name" value="Type I PLP-dependent aspartate aminotransferase-like (Major domain)"/>
    <property type="match status" value="1"/>
</dbReference>
<dbReference type="NCBIfam" id="TIGR01326">
    <property type="entry name" value="OAH_OAS_sulfhy"/>
    <property type="match status" value="1"/>
</dbReference>
<keyword evidence="3 7" id="KW-0808">Transferase</keyword>
<dbReference type="Pfam" id="PF01053">
    <property type="entry name" value="Cys_Met_Meta_PP"/>
    <property type="match status" value="1"/>
</dbReference>
<dbReference type="OrthoDB" id="9790858at2"/>
<dbReference type="SUPFAM" id="SSF53383">
    <property type="entry name" value="PLP-dependent transferases"/>
    <property type="match status" value="1"/>
</dbReference>
<evidence type="ECO:0000256" key="1">
    <source>
        <dbReference type="ARBA" id="ARBA00001933"/>
    </source>
</evidence>
<dbReference type="GO" id="GO:0019346">
    <property type="term" value="P:transsulfuration"/>
    <property type="evidence" value="ECO:0007669"/>
    <property type="project" value="InterPro"/>
</dbReference>
<dbReference type="PIRSF" id="PIRSF001434">
    <property type="entry name" value="CGS"/>
    <property type="match status" value="1"/>
</dbReference>
<gene>
    <name evidence="7" type="ORF">A6A40_01980</name>
</gene>
<dbReference type="GO" id="GO:0005737">
    <property type="term" value="C:cytoplasm"/>
    <property type="evidence" value="ECO:0007669"/>
    <property type="project" value="TreeGrafter"/>
</dbReference>
<comment type="cofactor">
    <cofactor evidence="1 6">
        <name>pyridoxal 5'-phosphate</name>
        <dbReference type="ChEBI" id="CHEBI:597326"/>
    </cofactor>
</comment>
<dbReference type="InterPro" id="IPR015424">
    <property type="entry name" value="PyrdxlP-dep_Trfase"/>
</dbReference>